<dbReference type="GO" id="GO:0016887">
    <property type="term" value="F:ATP hydrolysis activity"/>
    <property type="evidence" value="ECO:0007669"/>
    <property type="project" value="InterPro"/>
</dbReference>
<dbReference type="PANTHER" id="PTHR43553">
    <property type="entry name" value="HEAVY METAL TRANSPORTER"/>
    <property type="match status" value="1"/>
</dbReference>
<sequence>MCLNQRLIKDFLRLNELLLDIDRLSYRYPGAAHPALSNVSFSVTEGECICLTGHSGCGKSTLLLAIMGLLRGGRSSGTVKIAQGTGAAPWSSPAGMVFQNAESQLICTSVAEEVAFGPENLCVPAGEIGRRVMEALKAVGMAEHLARSPERFSAGQKQRVAIASVLAMQPKLLLLDEPTSQLDAGGKAELVQILGELKRQGYTLILAEHDPRPFADLIDRYLMLELGCLLRVERSAPGIEFFHSGDAEVAPCCRAEGNCIEAAGIELAYPETGTVLNGVNLTVGRGERLHLFGRNGAGKSSLLRCLSGLECPDRGEVVLCGMKNPQPEELPGKVGVLFQNPARQLFGETVQEEVAFTLQRQGLERSEWEPRVAEALEICRISHLVERAPLTLSFGEQHRVALAAVLAPRPELLLLDEPFAGLDFPQRLALLGILGELPRSLGATVVIVSHDELPDSRWADRSLILSGGVLGERSC</sequence>
<gene>
    <name evidence="6" type="ORF">GMST_16300</name>
</gene>
<evidence type="ECO:0000256" key="4">
    <source>
        <dbReference type="ARBA" id="ARBA00022840"/>
    </source>
</evidence>
<dbReference type="PROSITE" id="PS50893">
    <property type="entry name" value="ABC_TRANSPORTER_2"/>
    <property type="match status" value="2"/>
</dbReference>
<dbReference type="SUPFAM" id="SSF52540">
    <property type="entry name" value="P-loop containing nucleoside triphosphate hydrolases"/>
    <property type="match status" value="2"/>
</dbReference>
<feature type="domain" description="ABC transporter" evidence="5">
    <location>
        <begin position="19"/>
        <end position="251"/>
    </location>
</feature>
<feature type="domain" description="ABC transporter" evidence="5">
    <location>
        <begin position="260"/>
        <end position="474"/>
    </location>
</feature>
<comment type="similarity">
    <text evidence="1">Belongs to the ABC transporter superfamily.</text>
</comment>
<name>A0A6V8MH57_9BACT</name>
<evidence type="ECO:0000256" key="1">
    <source>
        <dbReference type="ARBA" id="ARBA00005417"/>
    </source>
</evidence>
<keyword evidence="3" id="KW-0547">Nucleotide-binding</keyword>
<keyword evidence="4 6" id="KW-0067">ATP-binding</keyword>
<evidence type="ECO:0000256" key="2">
    <source>
        <dbReference type="ARBA" id="ARBA00022448"/>
    </source>
</evidence>
<evidence type="ECO:0000256" key="3">
    <source>
        <dbReference type="ARBA" id="ARBA00022741"/>
    </source>
</evidence>
<dbReference type="Pfam" id="PF00005">
    <property type="entry name" value="ABC_tran"/>
    <property type="match status" value="2"/>
</dbReference>
<dbReference type="Gene3D" id="3.40.50.300">
    <property type="entry name" value="P-loop containing nucleotide triphosphate hydrolases"/>
    <property type="match status" value="2"/>
</dbReference>
<keyword evidence="2" id="KW-0813">Transport</keyword>
<evidence type="ECO:0000313" key="6">
    <source>
        <dbReference type="EMBL" id="GFO59305.1"/>
    </source>
</evidence>
<dbReference type="CDD" id="cd03225">
    <property type="entry name" value="ABC_cobalt_CbiO_domain1"/>
    <property type="match status" value="2"/>
</dbReference>
<dbReference type="InterPro" id="IPR003439">
    <property type="entry name" value="ABC_transporter-like_ATP-bd"/>
</dbReference>
<protein>
    <submittedName>
        <fullName evidence="6">ABC transporter ATP-binding protein</fullName>
    </submittedName>
</protein>
<dbReference type="AlphaFoldDB" id="A0A6V8MH57"/>
<reference evidence="7" key="1">
    <citation type="submission" date="2020-06" db="EMBL/GenBank/DDBJ databases">
        <title>Draft genomic sequence of Geomonas sp. Red330.</title>
        <authorList>
            <person name="Itoh H."/>
            <person name="Zhenxing X."/>
            <person name="Ushijima N."/>
            <person name="Masuda Y."/>
            <person name="Shiratori Y."/>
            <person name="Senoo K."/>
        </authorList>
    </citation>
    <scope>NUCLEOTIDE SEQUENCE [LARGE SCALE GENOMIC DNA]</scope>
    <source>
        <strain evidence="7">Red330</strain>
    </source>
</reference>
<dbReference type="InterPro" id="IPR015856">
    <property type="entry name" value="ABC_transpr_CbiO/EcfA_su"/>
</dbReference>
<dbReference type="GO" id="GO:0043190">
    <property type="term" value="C:ATP-binding cassette (ABC) transporter complex"/>
    <property type="evidence" value="ECO:0007669"/>
    <property type="project" value="TreeGrafter"/>
</dbReference>
<dbReference type="EMBL" id="BLXX01000004">
    <property type="protein sequence ID" value="GFO59305.1"/>
    <property type="molecule type" value="Genomic_DNA"/>
</dbReference>
<keyword evidence="7" id="KW-1185">Reference proteome</keyword>
<organism evidence="6 7">
    <name type="scientific">Geomonas silvestris</name>
    <dbReference type="NCBI Taxonomy" id="2740184"/>
    <lineage>
        <taxon>Bacteria</taxon>
        <taxon>Pseudomonadati</taxon>
        <taxon>Thermodesulfobacteriota</taxon>
        <taxon>Desulfuromonadia</taxon>
        <taxon>Geobacterales</taxon>
        <taxon>Geobacteraceae</taxon>
        <taxon>Geomonas</taxon>
    </lineage>
</organism>
<dbReference type="InterPro" id="IPR027417">
    <property type="entry name" value="P-loop_NTPase"/>
</dbReference>
<dbReference type="PANTHER" id="PTHR43553:SF24">
    <property type="entry name" value="ENERGY-COUPLING FACTOR TRANSPORTER ATP-BINDING PROTEIN ECFA1"/>
    <property type="match status" value="1"/>
</dbReference>
<proteinExistence type="inferred from homology"/>
<comment type="caution">
    <text evidence="6">The sequence shown here is derived from an EMBL/GenBank/DDBJ whole genome shotgun (WGS) entry which is preliminary data.</text>
</comment>
<dbReference type="InterPro" id="IPR050095">
    <property type="entry name" value="ECF_ABC_transporter_ATP-bd"/>
</dbReference>
<dbReference type="PROSITE" id="PS00211">
    <property type="entry name" value="ABC_TRANSPORTER_1"/>
    <property type="match status" value="1"/>
</dbReference>
<dbReference type="GO" id="GO:0042626">
    <property type="term" value="F:ATPase-coupled transmembrane transporter activity"/>
    <property type="evidence" value="ECO:0007669"/>
    <property type="project" value="TreeGrafter"/>
</dbReference>
<dbReference type="InterPro" id="IPR003593">
    <property type="entry name" value="AAA+_ATPase"/>
</dbReference>
<evidence type="ECO:0000259" key="5">
    <source>
        <dbReference type="PROSITE" id="PS50893"/>
    </source>
</evidence>
<accession>A0A6V8MH57</accession>
<evidence type="ECO:0000313" key="7">
    <source>
        <dbReference type="Proteomes" id="UP000556026"/>
    </source>
</evidence>
<dbReference type="Proteomes" id="UP000556026">
    <property type="component" value="Unassembled WGS sequence"/>
</dbReference>
<dbReference type="GO" id="GO:0005524">
    <property type="term" value="F:ATP binding"/>
    <property type="evidence" value="ECO:0007669"/>
    <property type="project" value="UniProtKB-KW"/>
</dbReference>
<dbReference type="SMART" id="SM00382">
    <property type="entry name" value="AAA"/>
    <property type="match status" value="2"/>
</dbReference>
<dbReference type="InterPro" id="IPR017871">
    <property type="entry name" value="ABC_transporter-like_CS"/>
</dbReference>